<dbReference type="AlphaFoldDB" id="A0A246RJB4"/>
<protein>
    <submittedName>
        <fullName evidence="3">Uncharacterized protein</fullName>
    </submittedName>
</protein>
<comment type="caution">
    <text evidence="3">The sequence shown here is derived from an EMBL/GenBank/DDBJ whole genome shotgun (WGS) entry which is preliminary data.</text>
</comment>
<proteinExistence type="predicted"/>
<evidence type="ECO:0000313" key="3">
    <source>
        <dbReference type="EMBL" id="OWV04576.1"/>
    </source>
</evidence>
<evidence type="ECO:0000256" key="1">
    <source>
        <dbReference type="SAM" id="MobiDB-lite"/>
    </source>
</evidence>
<dbReference type="EMBL" id="MZMV01000034">
    <property type="protein sequence ID" value="OWV04576.1"/>
    <property type="molecule type" value="Genomic_DNA"/>
</dbReference>
<dbReference type="RefSeq" id="WP_088645419.1">
    <property type="nucleotide sequence ID" value="NZ_MZMV01000034.1"/>
</dbReference>
<name>A0A246RJB4_9ACTN</name>
<dbReference type="Proteomes" id="UP000197174">
    <property type="component" value="Unassembled WGS sequence"/>
</dbReference>
<organism evidence="3 4">
    <name type="scientific">Micromonospora wenchangensis</name>
    <dbReference type="NCBI Taxonomy" id="1185415"/>
    <lineage>
        <taxon>Bacteria</taxon>
        <taxon>Bacillati</taxon>
        <taxon>Actinomycetota</taxon>
        <taxon>Actinomycetes</taxon>
        <taxon>Micromonosporales</taxon>
        <taxon>Micromonosporaceae</taxon>
        <taxon>Micromonospora</taxon>
    </lineage>
</organism>
<keyword evidence="2" id="KW-0732">Signal</keyword>
<keyword evidence="4" id="KW-1185">Reference proteome</keyword>
<feature type="region of interest" description="Disordered" evidence="1">
    <location>
        <begin position="110"/>
        <end position="131"/>
    </location>
</feature>
<reference evidence="3 4" key="1">
    <citation type="submission" date="2017-03" db="EMBL/GenBank/DDBJ databases">
        <title>Whole genome sequence of Micromonospora wenchangensis, isolated from mangrove soil.</title>
        <authorList>
            <person name="Yang H."/>
        </authorList>
    </citation>
    <scope>NUCLEOTIDE SEQUENCE [LARGE SCALE GENOMIC DNA]</scope>
    <source>
        <strain evidence="3 4">CCTCC AA 2012002</strain>
    </source>
</reference>
<sequence length="131" mass="12882">MFPVALTSPLWWVARGMSRLLAGLAVALAFAAAGPAPTGPALFDPAPGALSADASHSFPTAVALDTPFGRGDGIRSDGRATERVDVVATDRVDAGVPAVPAGPARELPAATLVTPGGRVPAAAGPRAPPAG</sequence>
<feature type="compositionally biased region" description="Low complexity" evidence="1">
    <location>
        <begin position="115"/>
        <end position="125"/>
    </location>
</feature>
<accession>A0A246RJB4</accession>
<feature type="signal peptide" evidence="2">
    <location>
        <begin position="1"/>
        <end position="31"/>
    </location>
</feature>
<feature type="chain" id="PRO_5039011328" evidence="2">
    <location>
        <begin position="32"/>
        <end position="131"/>
    </location>
</feature>
<evidence type="ECO:0000256" key="2">
    <source>
        <dbReference type="SAM" id="SignalP"/>
    </source>
</evidence>
<evidence type="ECO:0000313" key="4">
    <source>
        <dbReference type="Proteomes" id="UP000197174"/>
    </source>
</evidence>
<gene>
    <name evidence="3" type="ORF">B5D80_19980</name>
</gene>